<dbReference type="InterPro" id="IPR011008">
    <property type="entry name" value="Dimeric_a/b-barrel"/>
</dbReference>
<dbReference type="SUPFAM" id="SSF54909">
    <property type="entry name" value="Dimeric alpha+beta barrel"/>
    <property type="match status" value="1"/>
</dbReference>
<dbReference type="RefSeq" id="XP_012212131.1">
    <property type="nucleotide sequence ID" value="XM_012356741.1"/>
</dbReference>
<evidence type="ECO:0000256" key="1">
    <source>
        <dbReference type="ARBA" id="ARBA00011738"/>
    </source>
</evidence>
<dbReference type="InterPro" id="IPR044662">
    <property type="entry name" value="HS1/DABB1-like"/>
</dbReference>
<dbReference type="GeneID" id="24138781"/>
<dbReference type="InterPro" id="IPR013097">
    <property type="entry name" value="Dabb"/>
</dbReference>
<dbReference type="KEGG" id="spar:SPRG_17225"/>
<evidence type="ECO:0000313" key="3">
    <source>
        <dbReference type="EMBL" id="KDO17162.1"/>
    </source>
</evidence>
<dbReference type="PANTHER" id="PTHR33178">
    <property type="match status" value="1"/>
</dbReference>
<sequence length="119" mass="13148">MPDGDSDVRLSLHLAAMEHVVLFKWKEDASEAAIADIGAGLVAMRDKIPGVVDLAYGQDFTINRAKGFTHMLIVRLTGRDMLQGYAEHPEHQKVLVKIREIAADIMAMDFESPRFAPSA</sequence>
<reference evidence="3 4" key="1">
    <citation type="journal article" date="2013" name="PLoS Genet.">
        <title>Distinctive expansion of potential virulence genes in the genome of the oomycete fish pathogen Saprolegnia parasitica.</title>
        <authorList>
            <person name="Jiang R.H."/>
            <person name="de Bruijn I."/>
            <person name="Haas B.J."/>
            <person name="Belmonte R."/>
            <person name="Lobach L."/>
            <person name="Christie J."/>
            <person name="van den Ackerveken G."/>
            <person name="Bottin A."/>
            <person name="Bulone V."/>
            <person name="Diaz-Moreno S.M."/>
            <person name="Dumas B."/>
            <person name="Fan L."/>
            <person name="Gaulin E."/>
            <person name="Govers F."/>
            <person name="Grenville-Briggs L.J."/>
            <person name="Horner N.R."/>
            <person name="Levin J.Z."/>
            <person name="Mammella M."/>
            <person name="Meijer H.J."/>
            <person name="Morris P."/>
            <person name="Nusbaum C."/>
            <person name="Oome S."/>
            <person name="Phillips A.J."/>
            <person name="van Rooyen D."/>
            <person name="Rzeszutek E."/>
            <person name="Saraiva M."/>
            <person name="Secombes C.J."/>
            <person name="Seidl M.F."/>
            <person name="Snel B."/>
            <person name="Stassen J.H."/>
            <person name="Sykes S."/>
            <person name="Tripathy S."/>
            <person name="van den Berg H."/>
            <person name="Vega-Arreguin J.C."/>
            <person name="Wawra S."/>
            <person name="Young S.K."/>
            <person name="Zeng Q."/>
            <person name="Dieguez-Uribeondo J."/>
            <person name="Russ C."/>
            <person name="Tyler B.M."/>
            <person name="van West P."/>
        </authorList>
    </citation>
    <scope>NUCLEOTIDE SEQUENCE [LARGE SCALE GENOMIC DNA]</scope>
    <source>
        <strain evidence="3 4">CBS 223.65</strain>
    </source>
</reference>
<dbReference type="PANTHER" id="PTHR33178:SF10">
    <property type="entry name" value="STRESS-RESPONSE A_B BARREL DOMAIN-CONTAINING PROTEIN"/>
    <property type="match status" value="1"/>
</dbReference>
<dbReference type="OMA" id="NGWTHAL"/>
<dbReference type="VEuPathDB" id="FungiDB:SPRG_17225"/>
<dbReference type="Proteomes" id="UP000030745">
    <property type="component" value="Unassembled WGS sequence"/>
</dbReference>
<dbReference type="SMART" id="SM00886">
    <property type="entry name" value="Dabb"/>
    <property type="match status" value="1"/>
</dbReference>
<accession>A0A067BR71</accession>
<gene>
    <name evidence="3" type="ORF">SPRG_17225</name>
</gene>
<dbReference type="AlphaFoldDB" id="A0A067BR71"/>
<evidence type="ECO:0000259" key="2">
    <source>
        <dbReference type="PROSITE" id="PS51502"/>
    </source>
</evidence>
<comment type="subunit">
    <text evidence="1">Homodimer.</text>
</comment>
<dbReference type="OrthoDB" id="42919at2759"/>
<protein>
    <recommendedName>
        <fullName evidence="2">Stress-response A/B barrel domain-containing protein</fullName>
    </recommendedName>
</protein>
<dbReference type="Pfam" id="PF07876">
    <property type="entry name" value="Dabb"/>
    <property type="match status" value="1"/>
</dbReference>
<name>A0A067BR71_SAPPC</name>
<organism evidence="3 4">
    <name type="scientific">Saprolegnia parasitica (strain CBS 223.65)</name>
    <dbReference type="NCBI Taxonomy" id="695850"/>
    <lineage>
        <taxon>Eukaryota</taxon>
        <taxon>Sar</taxon>
        <taxon>Stramenopiles</taxon>
        <taxon>Oomycota</taxon>
        <taxon>Saprolegniomycetes</taxon>
        <taxon>Saprolegniales</taxon>
        <taxon>Saprolegniaceae</taxon>
        <taxon>Saprolegnia</taxon>
    </lineage>
</organism>
<dbReference type="STRING" id="695850.A0A067BR71"/>
<proteinExistence type="predicted"/>
<dbReference type="PROSITE" id="PS51502">
    <property type="entry name" value="S_R_A_B_BARREL"/>
    <property type="match status" value="1"/>
</dbReference>
<feature type="domain" description="Stress-response A/B barrel" evidence="2">
    <location>
        <begin position="17"/>
        <end position="110"/>
    </location>
</feature>
<keyword evidence="4" id="KW-1185">Reference proteome</keyword>
<dbReference type="EMBL" id="KK583756">
    <property type="protein sequence ID" value="KDO17162.1"/>
    <property type="molecule type" value="Genomic_DNA"/>
</dbReference>
<evidence type="ECO:0000313" key="4">
    <source>
        <dbReference type="Proteomes" id="UP000030745"/>
    </source>
</evidence>
<dbReference type="Gene3D" id="3.30.70.100">
    <property type="match status" value="1"/>
</dbReference>